<dbReference type="InterPro" id="IPR003891">
    <property type="entry name" value="Initiation_fac_eIF4g_MI"/>
</dbReference>
<keyword evidence="3" id="KW-0648">Protein biosynthesis</keyword>
<comment type="caution">
    <text evidence="6">The sequence shown here is derived from an EMBL/GenBank/DDBJ whole genome shotgun (WGS) entry which is preliminary data.</text>
</comment>
<dbReference type="PROSITE" id="PS51366">
    <property type="entry name" value="MI"/>
    <property type="match status" value="1"/>
</dbReference>
<organism evidence="6 7">
    <name type="scientific">Parthenolecanium corni</name>
    <dbReference type="NCBI Taxonomy" id="536013"/>
    <lineage>
        <taxon>Eukaryota</taxon>
        <taxon>Metazoa</taxon>
        <taxon>Ecdysozoa</taxon>
        <taxon>Arthropoda</taxon>
        <taxon>Hexapoda</taxon>
        <taxon>Insecta</taxon>
        <taxon>Pterygota</taxon>
        <taxon>Neoptera</taxon>
        <taxon>Paraneoptera</taxon>
        <taxon>Hemiptera</taxon>
        <taxon>Sternorrhyncha</taxon>
        <taxon>Coccoidea</taxon>
        <taxon>Coccidae</taxon>
        <taxon>Parthenolecanium</taxon>
    </lineage>
</organism>
<dbReference type="InterPro" id="IPR016024">
    <property type="entry name" value="ARM-type_fold"/>
</dbReference>
<gene>
    <name evidence="6" type="ORF">V9T40_001795</name>
</gene>
<feature type="compositionally biased region" description="Low complexity" evidence="4">
    <location>
        <begin position="507"/>
        <end position="520"/>
    </location>
</feature>
<evidence type="ECO:0000256" key="3">
    <source>
        <dbReference type="ARBA" id="ARBA00022917"/>
    </source>
</evidence>
<feature type="region of interest" description="Disordered" evidence="4">
    <location>
        <begin position="569"/>
        <end position="604"/>
    </location>
</feature>
<evidence type="ECO:0000256" key="2">
    <source>
        <dbReference type="ARBA" id="ARBA00022540"/>
    </source>
</evidence>
<dbReference type="AlphaFoldDB" id="A0AAN9TF54"/>
<dbReference type="Gene3D" id="1.25.40.180">
    <property type="match status" value="2"/>
</dbReference>
<evidence type="ECO:0000313" key="7">
    <source>
        <dbReference type="Proteomes" id="UP001367676"/>
    </source>
</evidence>
<dbReference type="Pfam" id="PF02847">
    <property type="entry name" value="MA3"/>
    <property type="match status" value="1"/>
</dbReference>
<evidence type="ECO:0000256" key="1">
    <source>
        <dbReference type="ARBA" id="ARBA00005775"/>
    </source>
</evidence>
<dbReference type="GO" id="GO:0003743">
    <property type="term" value="F:translation initiation factor activity"/>
    <property type="evidence" value="ECO:0007669"/>
    <property type="project" value="UniProtKB-KW"/>
</dbReference>
<name>A0AAN9TF54_9HEMI</name>
<dbReference type="EMBL" id="JBBCAQ010000022">
    <property type="protein sequence ID" value="KAK7590182.1"/>
    <property type="molecule type" value="Genomic_DNA"/>
</dbReference>
<proteinExistence type="inferred from homology"/>
<dbReference type="SUPFAM" id="SSF48371">
    <property type="entry name" value="ARM repeat"/>
    <property type="match status" value="2"/>
</dbReference>
<dbReference type="GO" id="GO:0016281">
    <property type="term" value="C:eukaryotic translation initiation factor 4F complex"/>
    <property type="evidence" value="ECO:0007669"/>
    <property type="project" value="TreeGrafter"/>
</dbReference>
<sequence length="801" mass="90508">MVTLKDELNGLKADFLSLQNFLKEKITSIEFKINDIENKMCVEYSSRNEIASGAAIVQELDNQTRNIIEELMWESTLSQSALRVRELFRDSNSREKFLRCCLELVLEKDEQYRKMAGTLFGHLISQNIINQTNVFNSLSPVLLVIENSNNYDTKMWRNLTEILLPMIMDSHIKLLQVQRKAQTILKQEYYREFLDHLCCAVESSRKHKFKHKSAGAPTPLAQSTTFAVPAAVGGAAACDKRDFNMELAEECAGDLQNLYDIESMSKFKPCFDNLPLDEPHPPAKYDVERLVDNLAPNNVDDAVRQLKQVEMAELKTAIEDLIDHGVQKEPEQRLLIGSVLAGAVGAKVFDSKLVVCAFCKCIFKLQRLIVNQNTRVPTCAAFIDMLLPLFGERHLKFGQLSAVASMALPEETKTIFLWFMERALNEKGLSETATTMQPSAVTAKLMKRMRKFMGKSAAQPTDDEQDEIGDVPTVSDRKAVAAPAAVAPRGRVSPMRSERREPMKAYAAPAPAQPSVVSAPPKHEPDANVEEQSEHDKFLNLKRQKLLKERIENAGDKLDIKIEDLLSDPNKKLQDGDLGGDPQLRPDGPKAEVEQAPAKQPENLPSSAIKEKMQEIIEHLMETGNMEECVSTVKETFNECQTDLVFKAAFEYTKDKSSEYRVQSGRLVSEAFKHDPRRIGAQIMNTISLELGDFVDVPELWNGMAEIICPPMLNGLIRFVDLKLLPKYFLHTNHCASLLLALFKQIMQQSSVEWLEENWKKSKLELSIFLPLGSIYKFVTDNKLEFLVKDEQMAQYKENAT</sequence>
<feature type="compositionally biased region" description="Basic and acidic residues" evidence="4">
    <location>
        <begin position="521"/>
        <end position="535"/>
    </location>
</feature>
<evidence type="ECO:0000259" key="5">
    <source>
        <dbReference type="PROSITE" id="PS51366"/>
    </source>
</evidence>
<evidence type="ECO:0000256" key="4">
    <source>
        <dbReference type="SAM" id="MobiDB-lite"/>
    </source>
</evidence>
<feature type="region of interest" description="Disordered" evidence="4">
    <location>
        <begin position="453"/>
        <end position="535"/>
    </location>
</feature>
<keyword evidence="7" id="KW-1185">Reference proteome</keyword>
<dbReference type="PANTHER" id="PTHR23253">
    <property type="entry name" value="EUKARYOTIC TRANSLATION INITIATION FACTOR 4 GAMMA"/>
    <property type="match status" value="1"/>
</dbReference>
<comment type="similarity">
    <text evidence="1">Belongs to the eukaryotic initiation factor 4G family.</text>
</comment>
<reference evidence="6 7" key="1">
    <citation type="submission" date="2024-03" db="EMBL/GenBank/DDBJ databases">
        <title>Adaptation during the transition from Ophiocordyceps entomopathogen to insect associate is accompanied by gene loss and intensified selection.</title>
        <authorList>
            <person name="Ward C.M."/>
            <person name="Onetto C.A."/>
            <person name="Borneman A.R."/>
        </authorList>
    </citation>
    <scope>NUCLEOTIDE SEQUENCE [LARGE SCALE GENOMIC DNA]</scope>
    <source>
        <strain evidence="6">AWRI1</strain>
        <tissue evidence="6">Single Adult Female</tissue>
    </source>
</reference>
<evidence type="ECO:0000313" key="6">
    <source>
        <dbReference type="EMBL" id="KAK7590182.1"/>
    </source>
</evidence>
<dbReference type="PANTHER" id="PTHR23253:SF9">
    <property type="entry name" value="EUKARYOTIC TRANSLATION INITIATION FACTOR 4 GAMMA 2"/>
    <property type="match status" value="1"/>
</dbReference>
<dbReference type="GO" id="GO:0003729">
    <property type="term" value="F:mRNA binding"/>
    <property type="evidence" value="ECO:0007669"/>
    <property type="project" value="TreeGrafter"/>
</dbReference>
<keyword evidence="2" id="KW-0396">Initiation factor</keyword>
<protein>
    <recommendedName>
        <fullName evidence="5">MI domain-containing protein</fullName>
    </recommendedName>
</protein>
<dbReference type="Proteomes" id="UP001367676">
    <property type="component" value="Unassembled WGS sequence"/>
</dbReference>
<feature type="domain" description="MI" evidence="5">
    <location>
        <begin position="59"/>
        <end position="182"/>
    </location>
</feature>
<accession>A0AAN9TF54</accession>